<keyword evidence="4 5" id="KW-0413">Isomerase</keyword>
<gene>
    <name evidence="8" type="ORF">M513_06574</name>
    <name evidence="9" type="ORF">M514_06574</name>
</gene>
<evidence type="ECO:0000313" key="9">
    <source>
        <dbReference type="EMBL" id="KFD65202.1"/>
    </source>
</evidence>
<dbReference type="EMBL" id="KL367542">
    <property type="protein sequence ID" value="KFD65202.1"/>
    <property type="molecule type" value="Genomic_DNA"/>
</dbReference>
<dbReference type="FunFam" id="3.10.50.40:FF:000006">
    <property type="entry name" value="Peptidyl-prolyl cis-trans isomerase"/>
    <property type="match status" value="1"/>
</dbReference>
<evidence type="ECO:0000256" key="4">
    <source>
        <dbReference type="ARBA" id="ARBA00023235"/>
    </source>
</evidence>
<name>A0A085M5P4_9BILA</name>
<keyword evidence="6" id="KW-0472">Membrane</keyword>
<dbReference type="EC" id="5.2.1.8" evidence="2 5"/>
<keyword evidence="10" id="KW-1185">Reference proteome</keyword>
<dbReference type="PROSITE" id="PS50059">
    <property type="entry name" value="FKBP_PPIASE"/>
    <property type="match status" value="1"/>
</dbReference>
<reference evidence="8 10" key="1">
    <citation type="journal article" date="2014" name="Nat. Genet.">
        <title>Genome and transcriptome of the porcine whipworm Trichuris suis.</title>
        <authorList>
            <person name="Jex A.R."/>
            <person name="Nejsum P."/>
            <person name="Schwarz E.M."/>
            <person name="Hu L."/>
            <person name="Young N.D."/>
            <person name="Hall R.S."/>
            <person name="Korhonen P.K."/>
            <person name="Liao S."/>
            <person name="Thamsborg S."/>
            <person name="Xia J."/>
            <person name="Xu P."/>
            <person name="Wang S."/>
            <person name="Scheerlinck J.P."/>
            <person name="Hofmann A."/>
            <person name="Sternberg P.W."/>
            <person name="Wang J."/>
            <person name="Gasser R.B."/>
        </authorList>
    </citation>
    <scope>NUCLEOTIDE SEQUENCE [LARGE SCALE GENOMIC DNA]</scope>
    <source>
        <strain evidence="9">DCEP-RM93F</strain>
        <strain evidence="8">DCEP-RM93M</strain>
    </source>
</reference>
<dbReference type="GO" id="GO:0003755">
    <property type="term" value="F:peptidyl-prolyl cis-trans isomerase activity"/>
    <property type="evidence" value="ECO:0007669"/>
    <property type="project" value="UniProtKB-KW"/>
</dbReference>
<dbReference type="GO" id="GO:0005783">
    <property type="term" value="C:endoplasmic reticulum"/>
    <property type="evidence" value="ECO:0007669"/>
    <property type="project" value="TreeGrafter"/>
</dbReference>
<accession>A0A085M5P4</accession>
<dbReference type="Pfam" id="PF00254">
    <property type="entry name" value="FKBP_C"/>
    <property type="match status" value="1"/>
</dbReference>
<comment type="catalytic activity">
    <reaction evidence="1 5">
        <text>[protein]-peptidylproline (omega=180) = [protein]-peptidylproline (omega=0)</text>
        <dbReference type="Rhea" id="RHEA:16237"/>
        <dbReference type="Rhea" id="RHEA-COMP:10747"/>
        <dbReference type="Rhea" id="RHEA-COMP:10748"/>
        <dbReference type="ChEBI" id="CHEBI:83833"/>
        <dbReference type="ChEBI" id="CHEBI:83834"/>
        <dbReference type="EC" id="5.2.1.8"/>
    </reaction>
</comment>
<evidence type="ECO:0000313" key="8">
    <source>
        <dbReference type="EMBL" id="KFD52540.1"/>
    </source>
</evidence>
<dbReference type="Proteomes" id="UP000030764">
    <property type="component" value="Unassembled WGS sequence"/>
</dbReference>
<evidence type="ECO:0000256" key="2">
    <source>
        <dbReference type="ARBA" id="ARBA00013194"/>
    </source>
</evidence>
<proteinExistence type="predicted"/>
<evidence type="ECO:0000259" key="7">
    <source>
        <dbReference type="PROSITE" id="PS50059"/>
    </source>
</evidence>
<keyword evidence="6" id="KW-0812">Transmembrane</keyword>
<keyword evidence="3 5" id="KW-0697">Rotamase</keyword>
<dbReference type="Gene3D" id="3.10.50.40">
    <property type="match status" value="1"/>
</dbReference>
<dbReference type="Proteomes" id="UP000030758">
    <property type="component" value="Unassembled WGS sequence"/>
</dbReference>
<feature type="domain" description="PPIase FKBP-type" evidence="7">
    <location>
        <begin position="70"/>
        <end position="158"/>
    </location>
</feature>
<sequence length="164" mass="18123">MHADNYFKKLPYAMCSSTVGTVVQWELYLFGIIMLAGRLALLTFCSLTLADVKIGIKRKATTCDTKSKNGDILHVRYKGMLSDGTEFDSTQTRDEPFAFSLGSGQVIAGWEKGLQGMCESEVRRLIIPPELAYGSSGVPPVIPPDSSLTFEVELLKIERPDRDL</sequence>
<feature type="transmembrane region" description="Helical" evidence="6">
    <location>
        <begin position="27"/>
        <end position="50"/>
    </location>
</feature>
<protein>
    <recommendedName>
        <fullName evidence="2 5">peptidylprolyl isomerase</fullName>
        <ecNumber evidence="2 5">5.2.1.8</ecNumber>
    </recommendedName>
</protein>
<evidence type="ECO:0000256" key="5">
    <source>
        <dbReference type="PROSITE-ProRule" id="PRU00277"/>
    </source>
</evidence>
<dbReference type="InterPro" id="IPR046357">
    <property type="entry name" value="PPIase_dom_sf"/>
</dbReference>
<dbReference type="InterPro" id="IPR044609">
    <property type="entry name" value="FKBP2/11"/>
</dbReference>
<dbReference type="PANTHER" id="PTHR45779">
    <property type="entry name" value="PEPTIDYLPROLYL ISOMERASE"/>
    <property type="match status" value="1"/>
</dbReference>
<evidence type="ECO:0000256" key="3">
    <source>
        <dbReference type="ARBA" id="ARBA00023110"/>
    </source>
</evidence>
<dbReference type="SUPFAM" id="SSF54534">
    <property type="entry name" value="FKBP-like"/>
    <property type="match status" value="1"/>
</dbReference>
<evidence type="ECO:0000313" key="10">
    <source>
        <dbReference type="Proteomes" id="UP000030764"/>
    </source>
</evidence>
<dbReference type="InterPro" id="IPR001179">
    <property type="entry name" value="PPIase_FKBP_dom"/>
</dbReference>
<keyword evidence="6" id="KW-1133">Transmembrane helix</keyword>
<evidence type="ECO:0000256" key="6">
    <source>
        <dbReference type="SAM" id="Phobius"/>
    </source>
</evidence>
<dbReference type="EMBL" id="KL363226">
    <property type="protein sequence ID" value="KFD52540.1"/>
    <property type="molecule type" value="Genomic_DNA"/>
</dbReference>
<dbReference type="AlphaFoldDB" id="A0A085M5P4"/>
<evidence type="ECO:0000256" key="1">
    <source>
        <dbReference type="ARBA" id="ARBA00000971"/>
    </source>
</evidence>
<dbReference type="PANTHER" id="PTHR45779:SF7">
    <property type="entry name" value="PEPTIDYLPROLYL ISOMERASE"/>
    <property type="match status" value="1"/>
</dbReference>
<organism evidence="8 10">
    <name type="scientific">Trichuris suis</name>
    <name type="common">pig whipworm</name>
    <dbReference type="NCBI Taxonomy" id="68888"/>
    <lineage>
        <taxon>Eukaryota</taxon>
        <taxon>Metazoa</taxon>
        <taxon>Ecdysozoa</taxon>
        <taxon>Nematoda</taxon>
        <taxon>Enoplea</taxon>
        <taxon>Dorylaimia</taxon>
        <taxon>Trichinellida</taxon>
        <taxon>Trichuridae</taxon>
        <taxon>Trichuris</taxon>
    </lineage>
</organism>